<dbReference type="Gene3D" id="3.10.620.30">
    <property type="match status" value="1"/>
</dbReference>
<dbReference type="InterPro" id="IPR002931">
    <property type="entry name" value="Transglutaminase-like"/>
</dbReference>
<dbReference type="PANTHER" id="PTHR33490">
    <property type="entry name" value="BLR5614 PROTEIN-RELATED"/>
    <property type="match status" value="1"/>
</dbReference>
<dbReference type="SUPFAM" id="SSF54001">
    <property type="entry name" value="Cysteine proteinases"/>
    <property type="match status" value="1"/>
</dbReference>
<gene>
    <name evidence="2" type="ORF">HUK65_04700</name>
</gene>
<organism evidence="2 3">
    <name type="scientific">Rhabdonatronobacter sediminivivens</name>
    <dbReference type="NCBI Taxonomy" id="2743469"/>
    <lineage>
        <taxon>Bacteria</taxon>
        <taxon>Pseudomonadati</taxon>
        <taxon>Pseudomonadota</taxon>
        <taxon>Alphaproteobacteria</taxon>
        <taxon>Rhodobacterales</taxon>
        <taxon>Paracoccaceae</taxon>
        <taxon>Rhabdonatronobacter</taxon>
    </lineage>
</organism>
<dbReference type="Proteomes" id="UP000529417">
    <property type="component" value="Unassembled WGS sequence"/>
</dbReference>
<dbReference type="EMBL" id="JACBXS010000007">
    <property type="protein sequence ID" value="NYS24285.1"/>
    <property type="molecule type" value="Genomic_DNA"/>
</dbReference>
<dbReference type="SMART" id="SM00460">
    <property type="entry name" value="TGc"/>
    <property type="match status" value="1"/>
</dbReference>
<dbReference type="RefSeq" id="WP_179904992.1">
    <property type="nucleotide sequence ID" value="NZ_JACBXS010000007.1"/>
</dbReference>
<name>A0A7Z0HXV3_9RHOB</name>
<proteinExistence type="predicted"/>
<reference evidence="2 3" key="1">
    <citation type="journal article" date="2000" name="Arch. Microbiol.">
        <title>Rhodobaca bogoriensis gen. nov. and sp. nov., an alkaliphilic purple nonsulfur bacterium from African Rift Valley soda lakes.</title>
        <authorList>
            <person name="Milford A.D."/>
            <person name="Achenbach L.A."/>
            <person name="Jung D.O."/>
            <person name="Madigan M.T."/>
        </authorList>
    </citation>
    <scope>NUCLEOTIDE SEQUENCE [LARGE SCALE GENOMIC DNA]</scope>
    <source>
        <strain evidence="2 3">2376</strain>
    </source>
</reference>
<dbReference type="AlphaFoldDB" id="A0A7Z0HXV3"/>
<dbReference type="InterPro" id="IPR013589">
    <property type="entry name" value="Bac_transglu_N"/>
</dbReference>
<sequence>MILTIAHETLYRYDHPMRGVVQTQRLTPARFDGQTVLDWSVEVSGCDGASVLWGGGFRDGAGDWVQGCTVVGPVSAVSVRVTGRIETNDLSGVLRGHRERIPPEAYLRHTPATAPDVALHELAQAAVAETQEPLARAHALAGAVQAAIAYRPGVTEAHTTAAESLALGEGVCQDHAHALIAAGLCVGIPGRYVSGYLQATEDGAPHEAAHAWAELFVPGLGWVGFDASNGVCPDDRYVRLGSGRDAREAAPIRGIARGPGAESLDVTVAVNIAQQ</sequence>
<protein>
    <submittedName>
        <fullName evidence="2">Transglutaminase family protein</fullName>
    </submittedName>
</protein>
<dbReference type="Pfam" id="PF08379">
    <property type="entry name" value="Bact_transglu_N"/>
    <property type="match status" value="1"/>
</dbReference>
<dbReference type="InterPro" id="IPR038765">
    <property type="entry name" value="Papain-like_cys_pep_sf"/>
</dbReference>
<comment type="caution">
    <text evidence="2">The sequence shown here is derived from an EMBL/GenBank/DDBJ whole genome shotgun (WGS) entry which is preliminary data.</text>
</comment>
<accession>A0A7Z0HXV3</accession>
<dbReference type="PANTHER" id="PTHR33490:SF6">
    <property type="entry name" value="SLL1049 PROTEIN"/>
    <property type="match status" value="1"/>
</dbReference>
<feature type="domain" description="Transglutaminase-like" evidence="1">
    <location>
        <begin position="164"/>
        <end position="229"/>
    </location>
</feature>
<evidence type="ECO:0000313" key="3">
    <source>
        <dbReference type="Proteomes" id="UP000529417"/>
    </source>
</evidence>
<evidence type="ECO:0000259" key="1">
    <source>
        <dbReference type="SMART" id="SM00460"/>
    </source>
</evidence>
<evidence type="ECO:0000313" key="2">
    <source>
        <dbReference type="EMBL" id="NYS24285.1"/>
    </source>
</evidence>
<keyword evidence="3" id="KW-1185">Reference proteome</keyword>
<dbReference type="Pfam" id="PF01841">
    <property type="entry name" value="Transglut_core"/>
    <property type="match status" value="1"/>
</dbReference>